<evidence type="ECO:0000256" key="3">
    <source>
        <dbReference type="ARBA" id="ARBA00022723"/>
    </source>
</evidence>
<organism evidence="10 11">
    <name type="scientific">Eragrostis curvula</name>
    <name type="common">weeping love grass</name>
    <dbReference type="NCBI Taxonomy" id="38414"/>
    <lineage>
        <taxon>Eukaryota</taxon>
        <taxon>Viridiplantae</taxon>
        <taxon>Streptophyta</taxon>
        <taxon>Embryophyta</taxon>
        <taxon>Tracheophyta</taxon>
        <taxon>Spermatophyta</taxon>
        <taxon>Magnoliopsida</taxon>
        <taxon>Liliopsida</taxon>
        <taxon>Poales</taxon>
        <taxon>Poaceae</taxon>
        <taxon>PACMAD clade</taxon>
        <taxon>Chloridoideae</taxon>
        <taxon>Eragrostideae</taxon>
        <taxon>Eragrostidinae</taxon>
        <taxon>Eragrostis</taxon>
    </lineage>
</organism>
<reference evidence="10 11" key="1">
    <citation type="journal article" date="2019" name="Sci. Rep.">
        <title>A high-quality genome of Eragrostis curvula grass provides insights into Poaceae evolution and supports new strategies to enhance forage quality.</title>
        <authorList>
            <person name="Carballo J."/>
            <person name="Santos B.A.C.M."/>
            <person name="Zappacosta D."/>
            <person name="Garbus I."/>
            <person name="Selva J.P."/>
            <person name="Gallo C.A."/>
            <person name="Diaz A."/>
            <person name="Albertini E."/>
            <person name="Caccamo M."/>
            <person name="Echenique V."/>
        </authorList>
    </citation>
    <scope>NUCLEOTIDE SEQUENCE [LARGE SCALE GENOMIC DNA]</scope>
    <source>
        <strain evidence="11">cv. Victoria</strain>
        <tissue evidence="10">Leaf</tissue>
    </source>
</reference>
<dbReference type="FunFam" id="3.30.40.10:FF:000672">
    <property type="entry name" value="E3 ubiquitin-protein ligase ATL41"/>
    <property type="match status" value="1"/>
</dbReference>
<feature type="domain" description="RING-type" evidence="9">
    <location>
        <begin position="154"/>
        <end position="196"/>
    </location>
</feature>
<keyword evidence="3" id="KW-0479">Metal-binding</keyword>
<dbReference type="Proteomes" id="UP000324897">
    <property type="component" value="Chromosome 3"/>
</dbReference>
<dbReference type="Pfam" id="PF13639">
    <property type="entry name" value="zf-RING_2"/>
    <property type="match status" value="1"/>
</dbReference>
<dbReference type="InterPro" id="IPR053238">
    <property type="entry name" value="RING-H2_zinc_finger"/>
</dbReference>
<comment type="catalytic activity">
    <reaction evidence="1">
        <text>S-ubiquitinyl-[E2 ubiquitin-conjugating enzyme]-L-cysteine + [acceptor protein]-L-lysine = [E2 ubiquitin-conjugating enzyme]-L-cysteine + N(6)-ubiquitinyl-[acceptor protein]-L-lysine.</text>
        <dbReference type="EC" id="2.3.2.27"/>
    </reaction>
</comment>
<evidence type="ECO:0000259" key="9">
    <source>
        <dbReference type="PROSITE" id="PS50089"/>
    </source>
</evidence>
<protein>
    <recommendedName>
        <fullName evidence="2">RING-type E3 ubiquitin transferase</fullName>
        <ecNumber evidence="2">2.3.2.27</ecNumber>
    </recommendedName>
</protein>
<sequence>MLNVHRARLLAGSRGPTAREDEESRVLCAVVASVMSLMLLCGLLSFLPSPRGFRLTKTYVVVGAGAMMLILMLAGWLLAPWTVALLSARRRRRAPDVLTPAAASVRLHALRQMCACGLSDAAALGALPTFAYEPPPHRSAADGGEPARGSCALCAVCLEDVRAGEMVRQLPACGHLFHVCCVDAWLRSHRTCPICRCELPPRNVATKAAPAVAFAPSPDALPPV</sequence>
<evidence type="ECO:0000256" key="6">
    <source>
        <dbReference type="ARBA" id="ARBA00024209"/>
    </source>
</evidence>
<name>A0A5J9TBK6_9POAL</name>
<feature type="transmembrane region" description="Helical" evidence="8">
    <location>
        <begin position="59"/>
        <end position="86"/>
    </location>
</feature>
<dbReference type="GO" id="GO:0008270">
    <property type="term" value="F:zinc ion binding"/>
    <property type="evidence" value="ECO:0007669"/>
    <property type="project" value="UniProtKB-KW"/>
</dbReference>
<keyword evidence="4 7" id="KW-0863">Zinc-finger</keyword>
<dbReference type="OrthoDB" id="693677at2759"/>
<comment type="caution">
    <text evidence="10">The sequence shown here is derived from an EMBL/GenBank/DDBJ whole genome shotgun (WGS) entry which is preliminary data.</text>
</comment>
<keyword evidence="8" id="KW-1133">Transmembrane helix</keyword>
<dbReference type="PROSITE" id="PS50089">
    <property type="entry name" value="ZF_RING_2"/>
    <property type="match status" value="1"/>
</dbReference>
<proteinExistence type="inferred from homology"/>
<keyword evidence="8" id="KW-0472">Membrane</keyword>
<dbReference type="SMART" id="SM00184">
    <property type="entry name" value="RING"/>
    <property type="match status" value="1"/>
</dbReference>
<dbReference type="InterPro" id="IPR001841">
    <property type="entry name" value="Znf_RING"/>
</dbReference>
<evidence type="ECO:0000256" key="5">
    <source>
        <dbReference type="ARBA" id="ARBA00022833"/>
    </source>
</evidence>
<evidence type="ECO:0000313" key="10">
    <source>
        <dbReference type="EMBL" id="TVU08712.1"/>
    </source>
</evidence>
<dbReference type="PANTHER" id="PTHR14155">
    <property type="entry name" value="RING FINGER DOMAIN-CONTAINING"/>
    <property type="match status" value="1"/>
</dbReference>
<dbReference type="GO" id="GO:0061630">
    <property type="term" value="F:ubiquitin protein ligase activity"/>
    <property type="evidence" value="ECO:0007669"/>
    <property type="project" value="UniProtKB-EC"/>
</dbReference>
<keyword evidence="11" id="KW-1185">Reference proteome</keyword>
<accession>A0A5J9TBK6</accession>
<keyword evidence="8" id="KW-0812">Transmembrane</keyword>
<evidence type="ECO:0000256" key="4">
    <source>
        <dbReference type="ARBA" id="ARBA00022771"/>
    </source>
</evidence>
<feature type="transmembrane region" description="Helical" evidence="8">
    <location>
        <begin position="26"/>
        <end position="47"/>
    </location>
</feature>
<evidence type="ECO:0000256" key="2">
    <source>
        <dbReference type="ARBA" id="ARBA00012483"/>
    </source>
</evidence>
<dbReference type="SUPFAM" id="SSF57850">
    <property type="entry name" value="RING/U-box"/>
    <property type="match status" value="1"/>
</dbReference>
<comment type="similarity">
    <text evidence="6">Belongs to the RING-type zinc finger family. ATL subfamily.</text>
</comment>
<evidence type="ECO:0000256" key="1">
    <source>
        <dbReference type="ARBA" id="ARBA00000900"/>
    </source>
</evidence>
<feature type="non-terminal residue" evidence="10">
    <location>
        <position position="1"/>
    </location>
</feature>
<dbReference type="Gene3D" id="3.30.40.10">
    <property type="entry name" value="Zinc/RING finger domain, C3HC4 (zinc finger)"/>
    <property type="match status" value="1"/>
</dbReference>
<evidence type="ECO:0000256" key="7">
    <source>
        <dbReference type="PROSITE-ProRule" id="PRU00175"/>
    </source>
</evidence>
<dbReference type="EMBL" id="RWGY01000039">
    <property type="protein sequence ID" value="TVU08712.1"/>
    <property type="molecule type" value="Genomic_DNA"/>
</dbReference>
<dbReference type="Gramene" id="TVU08712">
    <property type="protein sequence ID" value="TVU08712"/>
    <property type="gene ID" value="EJB05_42124"/>
</dbReference>
<evidence type="ECO:0000313" key="11">
    <source>
        <dbReference type="Proteomes" id="UP000324897"/>
    </source>
</evidence>
<dbReference type="AlphaFoldDB" id="A0A5J9TBK6"/>
<keyword evidence="5" id="KW-0862">Zinc</keyword>
<gene>
    <name evidence="10" type="ORF">EJB05_42124</name>
</gene>
<dbReference type="EC" id="2.3.2.27" evidence="2"/>
<dbReference type="CDD" id="cd16461">
    <property type="entry name" value="RING-H2_EL5-like"/>
    <property type="match status" value="1"/>
</dbReference>
<dbReference type="InterPro" id="IPR013083">
    <property type="entry name" value="Znf_RING/FYVE/PHD"/>
</dbReference>
<dbReference type="PANTHER" id="PTHR14155:SF529">
    <property type="entry name" value="OS06G0534900 PROTEIN"/>
    <property type="match status" value="1"/>
</dbReference>
<evidence type="ECO:0000256" key="8">
    <source>
        <dbReference type="SAM" id="Phobius"/>
    </source>
</evidence>